<keyword evidence="3" id="KW-1185">Reference proteome</keyword>
<evidence type="ECO:0000313" key="3">
    <source>
        <dbReference type="Proteomes" id="UP000032668"/>
    </source>
</evidence>
<sequence>MTTIDEHNATYIGKRDGKAERSKGNRSTNIQGIGMCVSKPPTCNHGPRLKITSAEITINNACV</sequence>
<dbReference type="AlphaFoldDB" id="A0A0D6PLV7"/>
<dbReference type="EMBL" id="BANC01000179">
    <property type="protein sequence ID" value="GAN82218.1"/>
    <property type="molecule type" value="Genomic_DNA"/>
</dbReference>
<proteinExistence type="predicted"/>
<reference evidence="2 3" key="1">
    <citation type="submission" date="2012-11" db="EMBL/GenBank/DDBJ databases">
        <title>Whole genome sequence of Acidocella aminolytica 101 = DSM 11237.</title>
        <authorList>
            <person name="Azuma Y."/>
            <person name="Higashiura N."/>
            <person name="Hirakawa H."/>
            <person name="Matsushita K."/>
        </authorList>
    </citation>
    <scope>NUCLEOTIDE SEQUENCE [LARGE SCALE GENOMIC DNA]</scope>
    <source>
        <strain evidence="3">101 / DSM 11237</strain>
    </source>
</reference>
<feature type="compositionally biased region" description="Basic and acidic residues" evidence="1">
    <location>
        <begin position="1"/>
        <end position="23"/>
    </location>
</feature>
<evidence type="ECO:0000256" key="1">
    <source>
        <dbReference type="SAM" id="MobiDB-lite"/>
    </source>
</evidence>
<protein>
    <submittedName>
        <fullName evidence="2">Uncharacterized protein</fullName>
    </submittedName>
</protein>
<name>A0A0D6PLV7_9PROT</name>
<accession>A0A0D6PLV7</accession>
<gene>
    <name evidence="2" type="ORF">Aam_182_003</name>
</gene>
<dbReference type="Proteomes" id="UP000032668">
    <property type="component" value="Unassembled WGS sequence"/>
</dbReference>
<organism evidence="2 3">
    <name type="scientific">Acidocella aminolytica 101 = DSM 11237</name>
    <dbReference type="NCBI Taxonomy" id="1120923"/>
    <lineage>
        <taxon>Bacteria</taxon>
        <taxon>Pseudomonadati</taxon>
        <taxon>Pseudomonadota</taxon>
        <taxon>Alphaproteobacteria</taxon>
        <taxon>Acetobacterales</taxon>
        <taxon>Acidocellaceae</taxon>
        <taxon>Acidocella</taxon>
    </lineage>
</organism>
<feature type="region of interest" description="Disordered" evidence="1">
    <location>
        <begin position="1"/>
        <end position="31"/>
    </location>
</feature>
<comment type="caution">
    <text evidence="2">The sequence shown here is derived from an EMBL/GenBank/DDBJ whole genome shotgun (WGS) entry which is preliminary data.</text>
</comment>
<evidence type="ECO:0000313" key="2">
    <source>
        <dbReference type="EMBL" id="GAN82218.1"/>
    </source>
</evidence>